<dbReference type="Proteomes" id="UP000306147">
    <property type="component" value="Unassembled WGS sequence"/>
</dbReference>
<organism evidence="7 8">
    <name type="scientific">Sphingomonas gei</name>
    <dbReference type="NCBI Taxonomy" id="1395960"/>
    <lineage>
        <taxon>Bacteria</taxon>
        <taxon>Pseudomonadati</taxon>
        <taxon>Pseudomonadota</taxon>
        <taxon>Alphaproteobacteria</taxon>
        <taxon>Sphingomonadales</taxon>
        <taxon>Sphingomonadaceae</taxon>
        <taxon>Sphingomonas</taxon>
    </lineage>
</organism>
<name>A0A4S1XCZ1_9SPHN</name>
<evidence type="ECO:0000256" key="3">
    <source>
        <dbReference type="ARBA" id="ARBA00022989"/>
    </source>
</evidence>
<evidence type="ECO:0000256" key="1">
    <source>
        <dbReference type="ARBA" id="ARBA00004141"/>
    </source>
</evidence>
<dbReference type="EMBL" id="SRXT01000003">
    <property type="protein sequence ID" value="TGX54339.1"/>
    <property type="molecule type" value="Genomic_DNA"/>
</dbReference>
<feature type="transmembrane region" description="Helical" evidence="5">
    <location>
        <begin position="151"/>
        <end position="169"/>
    </location>
</feature>
<proteinExistence type="predicted"/>
<evidence type="ECO:0000313" key="8">
    <source>
        <dbReference type="Proteomes" id="UP000306147"/>
    </source>
</evidence>
<feature type="transmembrane region" description="Helical" evidence="5">
    <location>
        <begin position="61"/>
        <end position="81"/>
    </location>
</feature>
<keyword evidence="3 5" id="KW-1133">Transmembrane helix</keyword>
<comment type="subcellular location">
    <subcellularLocation>
        <location evidence="1">Membrane</location>
        <topology evidence="1">Multi-pass membrane protein</topology>
    </subcellularLocation>
</comment>
<dbReference type="Gene3D" id="1.20.1250.20">
    <property type="entry name" value="MFS general substrate transporter like domains"/>
    <property type="match status" value="1"/>
</dbReference>
<feature type="transmembrane region" description="Helical" evidence="5">
    <location>
        <begin position="388"/>
        <end position="409"/>
    </location>
</feature>
<dbReference type="InterPro" id="IPR020846">
    <property type="entry name" value="MFS_dom"/>
</dbReference>
<dbReference type="AlphaFoldDB" id="A0A4S1XCZ1"/>
<dbReference type="GO" id="GO:0046943">
    <property type="term" value="F:carboxylic acid transmembrane transporter activity"/>
    <property type="evidence" value="ECO:0007669"/>
    <property type="project" value="TreeGrafter"/>
</dbReference>
<gene>
    <name evidence="7" type="ORF">E5A73_09560</name>
</gene>
<comment type="caution">
    <text evidence="7">The sequence shown here is derived from an EMBL/GenBank/DDBJ whole genome shotgun (WGS) entry which is preliminary data.</text>
</comment>
<feature type="transmembrane region" description="Helical" evidence="5">
    <location>
        <begin position="25"/>
        <end position="49"/>
    </location>
</feature>
<reference evidence="7 8" key="1">
    <citation type="submission" date="2019-04" db="EMBL/GenBank/DDBJ databases">
        <title>Sphingomonas psychrotolerans sp. nov., isolated from soil in the Tianshan Mountains, Xinjiang, China.</title>
        <authorList>
            <person name="Luo Y."/>
            <person name="Sheng H."/>
        </authorList>
    </citation>
    <scope>NUCLEOTIDE SEQUENCE [LARGE SCALE GENOMIC DNA]</scope>
    <source>
        <strain evidence="7 8">ZFGT-11</strain>
    </source>
</reference>
<dbReference type="InterPro" id="IPR011701">
    <property type="entry name" value="MFS"/>
</dbReference>
<feature type="transmembrane region" description="Helical" evidence="5">
    <location>
        <begin position="327"/>
        <end position="346"/>
    </location>
</feature>
<feature type="transmembrane region" description="Helical" evidence="5">
    <location>
        <begin position="93"/>
        <end position="110"/>
    </location>
</feature>
<feature type="transmembrane region" description="Helical" evidence="5">
    <location>
        <begin position="122"/>
        <end position="139"/>
    </location>
</feature>
<evidence type="ECO:0000259" key="6">
    <source>
        <dbReference type="PROSITE" id="PS50850"/>
    </source>
</evidence>
<feature type="transmembrane region" description="Helical" evidence="5">
    <location>
        <begin position="263"/>
        <end position="281"/>
    </location>
</feature>
<dbReference type="OrthoDB" id="9800416at2"/>
<feature type="transmembrane region" description="Helical" evidence="5">
    <location>
        <begin position="293"/>
        <end position="315"/>
    </location>
</feature>
<feature type="domain" description="Major facilitator superfamily (MFS) profile" evidence="6">
    <location>
        <begin position="27"/>
        <end position="440"/>
    </location>
</feature>
<keyword evidence="4 5" id="KW-0472">Membrane</keyword>
<evidence type="ECO:0000256" key="5">
    <source>
        <dbReference type="SAM" id="Phobius"/>
    </source>
</evidence>
<keyword evidence="2 5" id="KW-0812">Transmembrane</keyword>
<dbReference type="PANTHER" id="PTHR23508:SF10">
    <property type="entry name" value="CARBOXYLIC ACID TRANSPORTER PROTEIN HOMOLOG"/>
    <property type="match status" value="1"/>
</dbReference>
<protein>
    <submittedName>
        <fullName evidence="7">MFS transporter</fullName>
    </submittedName>
</protein>
<evidence type="ECO:0000256" key="4">
    <source>
        <dbReference type="ARBA" id="ARBA00023136"/>
    </source>
</evidence>
<evidence type="ECO:0000256" key="2">
    <source>
        <dbReference type="ARBA" id="ARBA00022692"/>
    </source>
</evidence>
<evidence type="ECO:0000313" key="7">
    <source>
        <dbReference type="EMBL" id="TGX54339.1"/>
    </source>
</evidence>
<dbReference type="InterPro" id="IPR036259">
    <property type="entry name" value="MFS_trans_sf"/>
</dbReference>
<feature type="transmembrane region" description="Helical" evidence="5">
    <location>
        <begin position="181"/>
        <end position="201"/>
    </location>
</feature>
<accession>A0A4S1XCZ1</accession>
<dbReference type="SUPFAM" id="SSF103473">
    <property type="entry name" value="MFS general substrate transporter"/>
    <property type="match status" value="1"/>
</dbReference>
<sequence>MTDTGARSVDVDAFLDGLKFNRFHLIVLVMCTILTAIDGYELYVVGWVLPVLAKDFGVAPTAITSALVAQQVGMLLGAFVIPPLADRIGRPRVLLFCYLGMMLSALAILTTKSLLPFTLCRFAAGFCGTAMIPILVTIASETAPKRLRATVSTITVSGTMIGALLGSLMQGFILEPFGWRGAFWIAVALPAVMLPFVYFFLPESLRALVARDPHDPAITALIRRMQPASDGAVMLTVAPKPERAPTAILLGDIFGRGQLLKTFLMWGIAISSFVFITAGVWKTTIFKQVIGLPLQQVALINGINTAAGFVGMLTIGFFIDRLGFKRVMTGTFLLAALSATMVGLLAPGPGMYVAVAFMGMCQHGGQASIPALAAALYPTRSRATGVGWAYGAARVVSIWAPLFGTFVLTGGFGPVGIFAMLGVPLACAGFFTFWLMSLKGAPQVVRVGHGRG</sequence>
<dbReference type="PANTHER" id="PTHR23508">
    <property type="entry name" value="CARBOXYLIC ACID TRANSPORTER PROTEIN HOMOLOG"/>
    <property type="match status" value="1"/>
</dbReference>
<dbReference type="RefSeq" id="WP_135963576.1">
    <property type="nucleotide sequence ID" value="NZ_SRXT01000003.1"/>
</dbReference>
<dbReference type="PROSITE" id="PS50850">
    <property type="entry name" value="MFS"/>
    <property type="match status" value="1"/>
</dbReference>
<keyword evidence="8" id="KW-1185">Reference proteome</keyword>
<dbReference type="GO" id="GO:0005886">
    <property type="term" value="C:plasma membrane"/>
    <property type="evidence" value="ECO:0007669"/>
    <property type="project" value="TreeGrafter"/>
</dbReference>
<dbReference type="Pfam" id="PF07690">
    <property type="entry name" value="MFS_1"/>
    <property type="match status" value="1"/>
</dbReference>
<feature type="transmembrane region" description="Helical" evidence="5">
    <location>
        <begin position="415"/>
        <end position="436"/>
    </location>
</feature>